<dbReference type="EMBL" id="BSTK01000003">
    <property type="protein sequence ID" value="GLY84578.1"/>
    <property type="molecule type" value="Genomic_DNA"/>
</dbReference>
<keyword evidence="3" id="KW-1185">Reference proteome</keyword>
<sequence>MVAMKTAVVTVLAGVALLASGCAGDSQAQTDDSSSPSLGSADALVLRTKTTGGFAGLGGPGTMPDFSLYGDGRAITGGAHPTEYHLTPQALRRLVADASAAGLARSRTVDDRNMADATYKVITFVTGGRPHTTKVIQEGRHADDPAARFLPRLVPSSWPRGDQSTDPRPYRPSRVAVLAATAPAGGSDAPKWPLKPLSTGSQVGGRTCTVLTGHDAASAQRLAGRPQWRDRGQTYRVTVRPLLPDEPDCAALVR</sequence>
<reference evidence="2" key="1">
    <citation type="submission" date="2023-03" db="EMBL/GenBank/DDBJ databases">
        <title>Actinoallomurus iriomotensis NBRC 103684.</title>
        <authorList>
            <person name="Ichikawa N."/>
            <person name="Sato H."/>
            <person name="Tonouchi N."/>
        </authorList>
    </citation>
    <scope>NUCLEOTIDE SEQUENCE</scope>
    <source>
        <strain evidence="2">NBRC 103684</strain>
    </source>
</reference>
<dbReference type="Proteomes" id="UP001165074">
    <property type="component" value="Unassembled WGS sequence"/>
</dbReference>
<evidence type="ECO:0008006" key="4">
    <source>
        <dbReference type="Google" id="ProtNLM"/>
    </source>
</evidence>
<dbReference type="PROSITE" id="PS51257">
    <property type="entry name" value="PROKAR_LIPOPROTEIN"/>
    <property type="match status" value="1"/>
</dbReference>
<protein>
    <recommendedName>
        <fullName evidence="4">Lipoprotein</fullName>
    </recommendedName>
</protein>
<evidence type="ECO:0000313" key="3">
    <source>
        <dbReference type="Proteomes" id="UP001165074"/>
    </source>
</evidence>
<accession>A0A9W6VTK2</accession>
<evidence type="ECO:0000313" key="2">
    <source>
        <dbReference type="EMBL" id="GLY84578.1"/>
    </source>
</evidence>
<keyword evidence="1" id="KW-0732">Signal</keyword>
<dbReference type="AlphaFoldDB" id="A0A9W6VTK2"/>
<gene>
    <name evidence="2" type="ORF">Airi02_025070</name>
</gene>
<feature type="signal peptide" evidence="1">
    <location>
        <begin position="1"/>
        <end position="28"/>
    </location>
</feature>
<proteinExistence type="predicted"/>
<organism evidence="2 3">
    <name type="scientific">Actinoallomurus iriomotensis</name>
    <dbReference type="NCBI Taxonomy" id="478107"/>
    <lineage>
        <taxon>Bacteria</taxon>
        <taxon>Bacillati</taxon>
        <taxon>Actinomycetota</taxon>
        <taxon>Actinomycetes</taxon>
        <taxon>Streptosporangiales</taxon>
        <taxon>Thermomonosporaceae</taxon>
        <taxon>Actinoallomurus</taxon>
    </lineage>
</organism>
<comment type="caution">
    <text evidence="2">The sequence shown here is derived from an EMBL/GenBank/DDBJ whole genome shotgun (WGS) entry which is preliminary data.</text>
</comment>
<name>A0A9W6VTK2_9ACTN</name>
<evidence type="ECO:0000256" key="1">
    <source>
        <dbReference type="SAM" id="SignalP"/>
    </source>
</evidence>
<feature type="chain" id="PRO_5040797361" description="Lipoprotein" evidence="1">
    <location>
        <begin position="29"/>
        <end position="254"/>
    </location>
</feature>